<reference evidence="7 8" key="1">
    <citation type="submission" date="2020-04" db="EMBL/GenBank/DDBJ databases">
        <authorList>
            <person name="De Canck E."/>
        </authorList>
    </citation>
    <scope>NUCLEOTIDE SEQUENCE [LARGE SCALE GENOMIC DNA]</scope>
    <source>
        <strain evidence="7 8">LMG 24238</strain>
    </source>
</reference>
<evidence type="ECO:0000256" key="5">
    <source>
        <dbReference type="ARBA" id="ARBA00023014"/>
    </source>
</evidence>
<sequence>MYPFTANQIYIRNAWYIAAFSGEVSRQPLQRTIMDEPIVLYRTEAGAPQAMWGLCAHRNFPLAEGKLIGDEIQCPYHGYRYAVDGSCAHVPGQSTCPKSFRQRLYPCIERGGFLWLWMGEASKADAALMPPLEQVGADQPNWTMVPNEMTAIPARWPLMIDNLMDLSHIGFLHLRSIDAPGSGEAPPEFLDDSAFKVTRLLPDRDSGMLYVRYAFPDRQEPVDVEIGVEFLTPGFLAAYMRFYEPGTQRQQLLGTSYHYQGVTPESRTSTLGFSALVRDIQLDSHVFDEWLKSSVRKTREEDKMALAHLESYAEQYADVRRELSGVNDIAAIRVRRHLSQLLEAEERSAESTDQ</sequence>
<dbReference type="EC" id="1.14.15.-" evidence="7"/>
<gene>
    <name evidence="7" type="primary">ddmC_3</name>
    <name evidence="7" type="ORF">LMG24238_07683</name>
</gene>
<dbReference type="InterPro" id="IPR017941">
    <property type="entry name" value="Rieske_2Fe-2S"/>
</dbReference>
<dbReference type="Proteomes" id="UP000494255">
    <property type="component" value="Unassembled WGS sequence"/>
</dbReference>
<organism evidence="7 8">
    <name type="scientific">Paraburkholderia sediminicola</name>
    <dbReference type="NCBI Taxonomy" id="458836"/>
    <lineage>
        <taxon>Bacteria</taxon>
        <taxon>Pseudomonadati</taxon>
        <taxon>Pseudomonadota</taxon>
        <taxon>Betaproteobacteria</taxon>
        <taxon>Burkholderiales</taxon>
        <taxon>Burkholderiaceae</taxon>
        <taxon>Paraburkholderia</taxon>
    </lineage>
</organism>
<dbReference type="Pfam" id="PF19112">
    <property type="entry name" value="VanA_C"/>
    <property type="match status" value="1"/>
</dbReference>
<keyword evidence="5" id="KW-0411">Iron-sulfur</keyword>
<dbReference type="GO" id="GO:0046872">
    <property type="term" value="F:metal ion binding"/>
    <property type="evidence" value="ECO:0007669"/>
    <property type="project" value="UniProtKB-KW"/>
</dbReference>
<dbReference type="AlphaFoldDB" id="A0A6J5CWL6"/>
<feature type="domain" description="Rieske" evidence="6">
    <location>
        <begin position="15"/>
        <end position="116"/>
    </location>
</feature>
<dbReference type="GO" id="GO:0051537">
    <property type="term" value="F:2 iron, 2 sulfur cluster binding"/>
    <property type="evidence" value="ECO:0007669"/>
    <property type="project" value="UniProtKB-KW"/>
</dbReference>
<keyword evidence="2" id="KW-0479">Metal-binding</keyword>
<keyword evidence="7" id="KW-0808">Transferase</keyword>
<evidence type="ECO:0000256" key="2">
    <source>
        <dbReference type="ARBA" id="ARBA00022723"/>
    </source>
</evidence>
<name>A0A6J5CWL6_9BURK</name>
<dbReference type="GO" id="GO:0016491">
    <property type="term" value="F:oxidoreductase activity"/>
    <property type="evidence" value="ECO:0007669"/>
    <property type="project" value="UniProtKB-KW"/>
</dbReference>
<dbReference type="GO" id="GO:0032259">
    <property type="term" value="P:methylation"/>
    <property type="evidence" value="ECO:0007669"/>
    <property type="project" value="UniProtKB-KW"/>
</dbReference>
<dbReference type="InterPro" id="IPR036922">
    <property type="entry name" value="Rieske_2Fe-2S_sf"/>
</dbReference>
<dbReference type="Gene3D" id="2.102.10.10">
    <property type="entry name" value="Rieske [2Fe-2S] iron-sulphur domain"/>
    <property type="match status" value="1"/>
</dbReference>
<proteinExistence type="predicted"/>
<dbReference type="PANTHER" id="PTHR21266">
    <property type="entry name" value="IRON-SULFUR DOMAIN CONTAINING PROTEIN"/>
    <property type="match status" value="1"/>
</dbReference>
<evidence type="ECO:0000259" key="6">
    <source>
        <dbReference type="PROSITE" id="PS51296"/>
    </source>
</evidence>
<accession>A0A6J5CWL6</accession>
<keyword evidence="1" id="KW-0001">2Fe-2S</keyword>
<dbReference type="PROSITE" id="PS51296">
    <property type="entry name" value="RIESKE"/>
    <property type="match status" value="1"/>
</dbReference>
<protein>
    <submittedName>
        <fullName evidence="7">Dicamba O-demethylase, oxygenase component</fullName>
        <ecNumber evidence="7">1.14.15.-</ecNumber>
    </submittedName>
</protein>
<dbReference type="Gene3D" id="3.90.380.10">
    <property type="entry name" value="Naphthalene 1,2-dioxygenase Alpha Subunit, Chain A, domain 1"/>
    <property type="match status" value="1"/>
</dbReference>
<keyword evidence="8" id="KW-1185">Reference proteome</keyword>
<evidence type="ECO:0000256" key="4">
    <source>
        <dbReference type="ARBA" id="ARBA00023004"/>
    </source>
</evidence>
<keyword evidence="3 7" id="KW-0560">Oxidoreductase</keyword>
<dbReference type="PANTHER" id="PTHR21266:SF60">
    <property type="entry name" value="3-KETOSTEROID-9-ALPHA-MONOOXYGENASE, OXYGENASE COMPONENT"/>
    <property type="match status" value="1"/>
</dbReference>
<dbReference type="InterPro" id="IPR044043">
    <property type="entry name" value="VanA_C_cat"/>
</dbReference>
<keyword evidence="7" id="KW-0489">Methyltransferase</keyword>
<evidence type="ECO:0000256" key="1">
    <source>
        <dbReference type="ARBA" id="ARBA00022714"/>
    </source>
</evidence>
<dbReference type="GO" id="GO:0008168">
    <property type="term" value="F:methyltransferase activity"/>
    <property type="evidence" value="ECO:0007669"/>
    <property type="project" value="UniProtKB-KW"/>
</dbReference>
<dbReference type="EMBL" id="CADIKC010000023">
    <property type="protein sequence ID" value="CAB3745554.1"/>
    <property type="molecule type" value="Genomic_DNA"/>
</dbReference>
<dbReference type="InterPro" id="IPR050584">
    <property type="entry name" value="Cholesterol_7-desaturase"/>
</dbReference>
<keyword evidence="4" id="KW-0408">Iron</keyword>
<dbReference type="SUPFAM" id="SSF50022">
    <property type="entry name" value="ISP domain"/>
    <property type="match status" value="1"/>
</dbReference>
<evidence type="ECO:0000256" key="3">
    <source>
        <dbReference type="ARBA" id="ARBA00023002"/>
    </source>
</evidence>
<evidence type="ECO:0000313" key="7">
    <source>
        <dbReference type="EMBL" id="CAB3745554.1"/>
    </source>
</evidence>
<dbReference type="Pfam" id="PF00355">
    <property type="entry name" value="Rieske"/>
    <property type="match status" value="1"/>
</dbReference>
<dbReference type="SUPFAM" id="SSF55961">
    <property type="entry name" value="Bet v1-like"/>
    <property type="match status" value="1"/>
</dbReference>
<evidence type="ECO:0000313" key="8">
    <source>
        <dbReference type="Proteomes" id="UP000494255"/>
    </source>
</evidence>